<name>A0ABN8ATI2_CHISP</name>
<accession>A0ABN8ATI2</accession>
<sequence>MIPLDIKMLSFTVYFAILTVTLATDELTILPVSDGDLCGPNSTFVSCAFRCPNQYCPRDDSLVQIACKPGRDCPSGCGCKLNYKRLSYEDDRCILSTDCPPVNCTRPNEVWSSCPSDCLAEQCGNVNDPPSVCNTLLLNCQSKCICAEGFYRNASGICIPANECEGFDPCQSKCAPTCAEPNPPNCNYSFANTCCKEGYILSEWNGKCIRIDECPTNSTCNGDPNAIVKQCPSPNPPTCDKPESVTSEEKCKPVGCECAPGYIRSEPGGQCIPATKCPGGDPCGPNGTFVQCSFRCPDQYCPRNSYQVACLPPLNCPPGCACKSNYKRLSNTDDRCILASDCSPVITKCTKPNEVLAACPSACTVADCKNVNEPPRACIALAINCNPQCICANGYYRNSKGDCVPADQCENYDPCLSQCAPTCAEPKPRDCAFSKKQCCQQGWILSERRGRCIRIENCPRSSQLYQTQ</sequence>
<keyword evidence="2" id="KW-1015">Disulfide bond</keyword>
<keyword evidence="6" id="KW-1185">Reference proteome</keyword>
<evidence type="ECO:0000256" key="2">
    <source>
        <dbReference type="ARBA" id="ARBA00023157"/>
    </source>
</evidence>
<dbReference type="SUPFAM" id="SSF57567">
    <property type="entry name" value="Serine protease inhibitors"/>
    <property type="match status" value="3"/>
</dbReference>
<evidence type="ECO:0000313" key="5">
    <source>
        <dbReference type="EMBL" id="CAH0399227.1"/>
    </source>
</evidence>
<feature type="domain" description="TIL" evidence="4">
    <location>
        <begin position="106"/>
        <end position="164"/>
    </location>
</feature>
<evidence type="ECO:0000256" key="1">
    <source>
        <dbReference type="ARBA" id="ARBA00022690"/>
    </source>
</evidence>
<dbReference type="InterPro" id="IPR051368">
    <property type="entry name" value="SerProtInhib-TIL_Domain"/>
</dbReference>
<feature type="domain" description="TIL" evidence="4">
    <location>
        <begin position="224"/>
        <end position="277"/>
    </location>
</feature>
<feature type="domain" description="TIL" evidence="4">
    <location>
        <begin position="351"/>
        <end position="409"/>
    </location>
</feature>
<protein>
    <recommendedName>
        <fullName evidence="4">TIL domain-containing protein</fullName>
    </recommendedName>
</protein>
<proteinExistence type="predicted"/>
<gene>
    <name evidence="5" type="ORF">CHILSU_LOCUS2360</name>
</gene>
<organism evidence="5 6">
    <name type="scientific">Chilo suppressalis</name>
    <name type="common">Asiatic rice borer moth</name>
    <dbReference type="NCBI Taxonomy" id="168631"/>
    <lineage>
        <taxon>Eukaryota</taxon>
        <taxon>Metazoa</taxon>
        <taxon>Ecdysozoa</taxon>
        <taxon>Arthropoda</taxon>
        <taxon>Hexapoda</taxon>
        <taxon>Insecta</taxon>
        <taxon>Pterygota</taxon>
        <taxon>Neoptera</taxon>
        <taxon>Endopterygota</taxon>
        <taxon>Lepidoptera</taxon>
        <taxon>Glossata</taxon>
        <taxon>Ditrysia</taxon>
        <taxon>Pyraloidea</taxon>
        <taxon>Crambidae</taxon>
        <taxon>Crambinae</taxon>
        <taxon>Chilo</taxon>
    </lineage>
</organism>
<dbReference type="PANTHER" id="PTHR23259">
    <property type="entry name" value="RIDDLE"/>
    <property type="match status" value="1"/>
</dbReference>
<keyword evidence="3" id="KW-0732">Signal</keyword>
<keyword evidence="1" id="KW-0646">Protease inhibitor</keyword>
<dbReference type="Proteomes" id="UP001153292">
    <property type="component" value="Chromosome 13"/>
</dbReference>
<evidence type="ECO:0000259" key="4">
    <source>
        <dbReference type="Pfam" id="PF01826"/>
    </source>
</evidence>
<dbReference type="EMBL" id="OU963906">
    <property type="protein sequence ID" value="CAH0399227.1"/>
    <property type="molecule type" value="Genomic_DNA"/>
</dbReference>
<dbReference type="CDD" id="cd19941">
    <property type="entry name" value="TIL"/>
    <property type="match status" value="4"/>
</dbReference>
<dbReference type="InterPro" id="IPR036084">
    <property type="entry name" value="Ser_inhib-like_sf"/>
</dbReference>
<feature type="chain" id="PRO_5046574813" description="TIL domain-containing protein" evidence="3">
    <location>
        <begin position="24"/>
        <end position="468"/>
    </location>
</feature>
<evidence type="ECO:0000256" key="3">
    <source>
        <dbReference type="SAM" id="SignalP"/>
    </source>
</evidence>
<feature type="signal peptide" evidence="3">
    <location>
        <begin position="1"/>
        <end position="23"/>
    </location>
</feature>
<dbReference type="InterPro" id="IPR002919">
    <property type="entry name" value="TIL_dom"/>
</dbReference>
<dbReference type="Pfam" id="PF01826">
    <property type="entry name" value="TIL"/>
    <property type="match status" value="4"/>
</dbReference>
<dbReference type="Gene3D" id="2.10.25.10">
    <property type="entry name" value="Laminin"/>
    <property type="match status" value="6"/>
</dbReference>
<evidence type="ECO:0000313" key="6">
    <source>
        <dbReference type="Proteomes" id="UP001153292"/>
    </source>
</evidence>
<feature type="domain" description="TIL" evidence="4">
    <location>
        <begin position="167"/>
        <end position="214"/>
    </location>
</feature>
<dbReference type="PANTHER" id="PTHR23259:SF82">
    <property type="entry name" value="SERINE PROTEASE INHIBITOR 1 PROTEIN"/>
    <property type="match status" value="1"/>
</dbReference>
<reference evidence="5" key="1">
    <citation type="submission" date="2021-12" db="EMBL/GenBank/DDBJ databases">
        <authorList>
            <person name="King R."/>
        </authorList>
    </citation>
    <scope>NUCLEOTIDE SEQUENCE</scope>
</reference>